<dbReference type="InterPro" id="IPR052894">
    <property type="entry name" value="AsmA-related"/>
</dbReference>
<dbReference type="InterPro" id="IPR007844">
    <property type="entry name" value="AsmA"/>
</dbReference>
<gene>
    <name evidence="4" type="ORF">Q8A70_00440</name>
</gene>
<comment type="caution">
    <text evidence="4">The sequence shown here is derived from an EMBL/GenBank/DDBJ whole genome shotgun (WGS) entry which is preliminary data.</text>
</comment>
<dbReference type="PANTHER" id="PTHR30441:SF4">
    <property type="entry name" value="PROTEIN ASMA"/>
    <property type="match status" value="1"/>
</dbReference>
<feature type="compositionally biased region" description="Low complexity" evidence="1">
    <location>
        <begin position="1377"/>
        <end position="1400"/>
    </location>
</feature>
<name>A0ABU0YEG2_9PROT</name>
<feature type="region of interest" description="Disordered" evidence="1">
    <location>
        <begin position="1245"/>
        <end position="1264"/>
    </location>
</feature>
<feature type="transmembrane region" description="Helical" evidence="2">
    <location>
        <begin position="5"/>
        <end position="26"/>
    </location>
</feature>
<dbReference type="PANTHER" id="PTHR30441">
    <property type="entry name" value="DUF748 DOMAIN-CONTAINING PROTEIN"/>
    <property type="match status" value="1"/>
</dbReference>
<organism evidence="4 5">
    <name type="scientific">Dongia sedimenti</name>
    <dbReference type="NCBI Taxonomy" id="3064282"/>
    <lineage>
        <taxon>Bacteria</taxon>
        <taxon>Pseudomonadati</taxon>
        <taxon>Pseudomonadota</taxon>
        <taxon>Alphaproteobacteria</taxon>
        <taxon>Rhodospirillales</taxon>
        <taxon>Dongiaceae</taxon>
        <taxon>Dongia</taxon>
    </lineage>
</organism>
<protein>
    <submittedName>
        <fullName evidence="4">AsmA family protein</fullName>
    </submittedName>
</protein>
<feature type="region of interest" description="Disordered" evidence="1">
    <location>
        <begin position="949"/>
        <end position="983"/>
    </location>
</feature>
<feature type="region of interest" description="Disordered" evidence="1">
    <location>
        <begin position="352"/>
        <end position="372"/>
    </location>
</feature>
<feature type="domain" description="AsmA" evidence="3">
    <location>
        <begin position="2"/>
        <end position="316"/>
    </location>
</feature>
<evidence type="ECO:0000313" key="5">
    <source>
        <dbReference type="Proteomes" id="UP001230156"/>
    </source>
</evidence>
<feature type="region of interest" description="Disordered" evidence="1">
    <location>
        <begin position="541"/>
        <end position="569"/>
    </location>
</feature>
<evidence type="ECO:0000256" key="1">
    <source>
        <dbReference type="SAM" id="MobiDB-lite"/>
    </source>
</evidence>
<dbReference type="RefSeq" id="WP_379953477.1">
    <property type="nucleotide sequence ID" value="NZ_JAUYVI010000001.1"/>
</dbReference>
<feature type="compositionally biased region" description="Low complexity" evidence="1">
    <location>
        <begin position="950"/>
        <end position="962"/>
    </location>
</feature>
<dbReference type="EMBL" id="JAUYVI010000001">
    <property type="protein sequence ID" value="MDQ7246106.1"/>
    <property type="molecule type" value="Genomic_DNA"/>
</dbReference>
<feature type="region of interest" description="Disordered" evidence="1">
    <location>
        <begin position="1302"/>
        <end position="1422"/>
    </location>
</feature>
<keyword evidence="2" id="KW-1133">Transmembrane helix</keyword>
<feature type="domain" description="AsmA" evidence="3">
    <location>
        <begin position="908"/>
        <end position="1105"/>
    </location>
</feature>
<proteinExistence type="predicted"/>
<feature type="compositionally biased region" description="Low complexity" evidence="1">
    <location>
        <begin position="1310"/>
        <end position="1371"/>
    </location>
</feature>
<reference evidence="5" key="1">
    <citation type="submission" date="2023-08" db="EMBL/GenBank/DDBJ databases">
        <title>Rhodospirillaceae gen. nov., a novel taxon isolated from the Yangtze River Yuezi River estuary sludge.</title>
        <authorList>
            <person name="Ruan L."/>
        </authorList>
    </citation>
    <scope>NUCLEOTIDE SEQUENCE [LARGE SCALE GENOMIC DNA]</scope>
    <source>
        <strain evidence="5">R-7</strain>
    </source>
</reference>
<keyword evidence="5" id="KW-1185">Reference proteome</keyword>
<dbReference type="Proteomes" id="UP001230156">
    <property type="component" value="Unassembled WGS sequence"/>
</dbReference>
<keyword evidence="2" id="KW-0812">Transmembrane</keyword>
<keyword evidence="2" id="KW-0472">Membrane</keyword>
<evidence type="ECO:0000259" key="3">
    <source>
        <dbReference type="Pfam" id="PF05170"/>
    </source>
</evidence>
<evidence type="ECO:0000256" key="2">
    <source>
        <dbReference type="SAM" id="Phobius"/>
    </source>
</evidence>
<dbReference type="Pfam" id="PF05170">
    <property type="entry name" value="AsmA"/>
    <property type="match status" value="2"/>
</dbReference>
<evidence type="ECO:0000313" key="4">
    <source>
        <dbReference type="EMBL" id="MDQ7246106.1"/>
    </source>
</evidence>
<accession>A0ABU0YEG2</accession>
<sequence length="1422" mass="141962">MKKLLYFVGGIVVLVIAAALIAPFFIDLNDYKGTIEAKAKEATGRDLKIDGKISLSLLPLPSVTVDGIKFGNAPGGTAPNMAEIESAKVKVAVMPLLSDKVQITEITLTRPVIVLEKLKDGTGNWVLKPGAAEKAIEPNPAQPASPSATSSAGGWDVQIDGATVEDGTFIYRDAATGAEQKVDKINVDLSIDSLKGPFDAKGSLVAMNLPLGFSAKTGRMDPSAPMPIEVTLTVGETKGSFGFSGQADMAAAGDPTKPIVTGKLSAKAENVAELMAALSGGTAAAQPPALARPFTLAGDVTAGSAAADIKNLALTLGDIAAQGAVGAQYGEATTVDANLAVGRVDLDKLMPAGKAGEATEKKTEGEAAGGAAKPAAPFTLPAGITANVTATVEQIAYQGKAIDGTKLVAQLKDGALNLTQLSAQLPGNTAFTLSGVLAPKSGQPSFTGALKASSDNLREVADMFAPGALASVPSDRLRKLALTSRLNASPAQVEIADLNATLDASKISGGVILALPDDQKRKRMAFGVGLSVDKLNVDGYLPQSGKKVGEPSTSNDTTKTKAAPDNPLKALAPLGDLDANIEIKAGSLTMNGQQVKGLHALIGLADATLNIKDISVNDLMGGKGEINGKVTDLKGDPKFDINYDISAKDAGKLLVMGGMEPQAPGKFGALTLKGKANGNANDVTYDIAMAMTGVGLDGTAKGTASGLMAGGIPKINSDFDIKAKDTAALAQLFGGPADAAKQLGSVAFKGTAQSGADDLTYDVTLAIGGIGGSGKLAGKVTGISGTPQVDTTLDLKADKPAPLLQLAGLAGPKAQAMGALTAAGALKGNAEDMNLNLDLSAAGATAKVAGNVKMPKQQPIAFDLSITANHPEFTDLMKIADMPASGAKGGPLALAVKAAGTTQKASVSQLDAKWGDSSLAGTANYDATGAKPMITANLSGGTVNLTPFMAPSTKTNASKSTTGSGGSGSPAKTSGPWSTEPLDLSALGKQDADIDFKAKSLIMPDQRIDDLVAKITIKDGLMTMQTLNGKIYGGAFDLSGTRVNGNGTPKIDAKVAVKAIQLAELLGGGIAGSQVKGPISLNFDGTGSGLSQADIVRSLTGKGNLDGTVLIIGKIEQTVGSALLGVLGQKVKQVQGIADKINGVLSAYTGVDNKLGGTFDIVNGVLNTEDTAFTNPKARGTAKGKVDLAQMALSMLIDLFGSSAEQAFMSVNLDGPVSSPKPSFSGGGAAPSASGIPGLNIPGVNLPGFGGSTDTSTEPGGAATGIGGAAGSAVGGAVGGTGGAAVGGAAGGLINDLLGGKDKKKKQEEQQQAPASQESAPAAEPGAAGTAPAAEPEVAPAEPAPAEQAPAATEQPPAEAAPAEPAPATEEAPAEPAPAAEPGATPAPAEAAPAEPAPSELIPLPNNETTTEPAQEPGASGN</sequence>